<organism evidence="1 2">
    <name type="scientific">Solanum verrucosum</name>
    <dbReference type="NCBI Taxonomy" id="315347"/>
    <lineage>
        <taxon>Eukaryota</taxon>
        <taxon>Viridiplantae</taxon>
        <taxon>Streptophyta</taxon>
        <taxon>Embryophyta</taxon>
        <taxon>Tracheophyta</taxon>
        <taxon>Spermatophyta</taxon>
        <taxon>Magnoliopsida</taxon>
        <taxon>eudicotyledons</taxon>
        <taxon>Gunneridae</taxon>
        <taxon>Pentapetalae</taxon>
        <taxon>asterids</taxon>
        <taxon>lamiids</taxon>
        <taxon>Solanales</taxon>
        <taxon>Solanaceae</taxon>
        <taxon>Solanoideae</taxon>
        <taxon>Solaneae</taxon>
        <taxon>Solanum</taxon>
    </lineage>
</organism>
<accession>A0AAF0QFG8</accession>
<name>A0AAF0QFG8_SOLVR</name>
<evidence type="ECO:0000313" key="2">
    <source>
        <dbReference type="Proteomes" id="UP001234989"/>
    </source>
</evidence>
<dbReference type="AlphaFoldDB" id="A0AAF0QFG8"/>
<dbReference type="EMBL" id="CP133614">
    <property type="protein sequence ID" value="WMV20295.1"/>
    <property type="molecule type" value="Genomic_DNA"/>
</dbReference>
<reference evidence="1" key="1">
    <citation type="submission" date="2023-08" db="EMBL/GenBank/DDBJ databases">
        <title>A de novo genome assembly of Solanum verrucosum Schlechtendal, a Mexican diploid species geographically isolated from the other diploid A-genome species in potato relatives.</title>
        <authorList>
            <person name="Hosaka K."/>
        </authorList>
    </citation>
    <scope>NUCLEOTIDE SEQUENCE</scope>
    <source>
        <tissue evidence="1">Young leaves</tissue>
    </source>
</reference>
<keyword evidence="2" id="KW-1185">Reference proteome</keyword>
<proteinExistence type="predicted"/>
<dbReference type="Proteomes" id="UP001234989">
    <property type="component" value="Chromosome 3"/>
</dbReference>
<gene>
    <name evidence="1" type="ORF">MTR67_013680</name>
</gene>
<evidence type="ECO:0000313" key="1">
    <source>
        <dbReference type="EMBL" id="WMV20295.1"/>
    </source>
</evidence>
<sequence length="35" mass="4336">MELIDYQREWDYGREQAIVAVTLPRRLEIPRSRFK</sequence>
<protein>
    <submittedName>
        <fullName evidence="1">Uncharacterized protein</fullName>
    </submittedName>
</protein>